<dbReference type="Gene3D" id="1.20.1560.10">
    <property type="entry name" value="ABC transporter type 1, transmembrane domain"/>
    <property type="match status" value="1"/>
</dbReference>
<name>A0AAU9CE06_9BACT</name>
<evidence type="ECO:0000256" key="7">
    <source>
        <dbReference type="SAM" id="Phobius"/>
    </source>
</evidence>
<dbReference type="EMBL" id="AP025314">
    <property type="protein sequence ID" value="BDD10356.1"/>
    <property type="molecule type" value="Genomic_DNA"/>
</dbReference>
<dbReference type="Proteomes" id="UP001348817">
    <property type="component" value="Chromosome"/>
</dbReference>
<keyword evidence="6 7" id="KW-0472">Membrane</keyword>
<evidence type="ECO:0000256" key="2">
    <source>
        <dbReference type="ARBA" id="ARBA00022692"/>
    </source>
</evidence>
<dbReference type="GO" id="GO:0005524">
    <property type="term" value="F:ATP binding"/>
    <property type="evidence" value="ECO:0007669"/>
    <property type="project" value="UniProtKB-KW"/>
</dbReference>
<dbReference type="SMART" id="SM00382">
    <property type="entry name" value="AAA"/>
    <property type="match status" value="1"/>
</dbReference>
<dbReference type="KEGG" id="fax:FUAX_27880"/>
<dbReference type="SUPFAM" id="SSF90123">
    <property type="entry name" value="ABC transporter transmembrane region"/>
    <property type="match status" value="1"/>
</dbReference>
<evidence type="ECO:0000313" key="11">
    <source>
        <dbReference type="Proteomes" id="UP001348817"/>
    </source>
</evidence>
<evidence type="ECO:0000256" key="5">
    <source>
        <dbReference type="ARBA" id="ARBA00022989"/>
    </source>
</evidence>
<feature type="transmembrane region" description="Helical" evidence="7">
    <location>
        <begin position="284"/>
        <end position="302"/>
    </location>
</feature>
<evidence type="ECO:0000259" key="8">
    <source>
        <dbReference type="PROSITE" id="PS50893"/>
    </source>
</evidence>
<dbReference type="InterPro" id="IPR039421">
    <property type="entry name" value="Type_1_exporter"/>
</dbReference>
<dbReference type="PROSITE" id="PS50929">
    <property type="entry name" value="ABC_TM1F"/>
    <property type="match status" value="1"/>
</dbReference>
<keyword evidence="3" id="KW-0547">Nucleotide-binding</keyword>
<dbReference type="InterPro" id="IPR027417">
    <property type="entry name" value="P-loop_NTPase"/>
</dbReference>
<feature type="domain" description="ABC transmembrane type-1" evidence="9">
    <location>
        <begin position="22"/>
        <end position="340"/>
    </location>
</feature>
<dbReference type="Pfam" id="PF00664">
    <property type="entry name" value="ABC_membrane"/>
    <property type="match status" value="1"/>
</dbReference>
<comment type="subcellular location">
    <subcellularLocation>
        <location evidence="1">Cell membrane</location>
        <topology evidence="1">Multi-pass membrane protein</topology>
    </subcellularLocation>
</comment>
<dbReference type="CDD" id="cd03251">
    <property type="entry name" value="ABCC_MsbA"/>
    <property type="match status" value="1"/>
</dbReference>
<dbReference type="Pfam" id="PF00005">
    <property type="entry name" value="ABC_tran"/>
    <property type="match status" value="1"/>
</dbReference>
<proteinExistence type="predicted"/>
<protein>
    <submittedName>
        <fullName evidence="10">Antibiotic ABC transporter ATP-binding protein</fullName>
    </submittedName>
</protein>
<feature type="domain" description="ABC transporter" evidence="8">
    <location>
        <begin position="374"/>
        <end position="607"/>
    </location>
</feature>
<reference evidence="10 11" key="1">
    <citation type="submission" date="2021-12" db="EMBL/GenBank/DDBJ databases">
        <title>Genome sequencing of bacteria with rrn-lacking chromosome and rrn-plasmid.</title>
        <authorList>
            <person name="Anda M."/>
            <person name="Iwasaki W."/>
        </authorList>
    </citation>
    <scope>NUCLEOTIDE SEQUENCE [LARGE SCALE GENOMIC DNA]</scope>
    <source>
        <strain evidence="10 11">DSM 100852</strain>
    </source>
</reference>
<dbReference type="InterPro" id="IPR003439">
    <property type="entry name" value="ABC_transporter-like_ATP-bd"/>
</dbReference>
<keyword evidence="11" id="KW-1185">Reference proteome</keyword>
<feature type="transmembrane region" description="Helical" evidence="7">
    <location>
        <begin position="90"/>
        <end position="111"/>
    </location>
</feature>
<dbReference type="AlphaFoldDB" id="A0AAU9CE06"/>
<evidence type="ECO:0000313" key="10">
    <source>
        <dbReference type="EMBL" id="BDD10356.1"/>
    </source>
</evidence>
<dbReference type="RefSeq" id="WP_338391916.1">
    <property type="nucleotide sequence ID" value="NZ_AP025314.1"/>
</dbReference>
<keyword evidence="4 10" id="KW-0067">ATP-binding</keyword>
<dbReference type="SUPFAM" id="SSF52540">
    <property type="entry name" value="P-loop containing nucleoside triphosphate hydrolases"/>
    <property type="match status" value="1"/>
</dbReference>
<keyword evidence="5 7" id="KW-1133">Transmembrane helix</keyword>
<feature type="transmembrane region" description="Helical" evidence="7">
    <location>
        <begin position="196"/>
        <end position="213"/>
    </location>
</feature>
<dbReference type="PROSITE" id="PS00211">
    <property type="entry name" value="ABC_TRANSPORTER_1"/>
    <property type="match status" value="1"/>
</dbReference>
<dbReference type="GO" id="GO:0005886">
    <property type="term" value="C:plasma membrane"/>
    <property type="evidence" value="ECO:0007669"/>
    <property type="project" value="UniProtKB-SubCell"/>
</dbReference>
<sequence>MNTYLRVLGFAKPLGTRVPQYLFFSILYSVFSLGRLALLMPVLKLLFTPDKVSADIVTEPTFDINSPGQYFSDLFNYYFTPYIKQGPLEALEFVCVILFASAMLSSLFRYLSDLILAKISASTHYNLQNATFGKINALELGFFTNERKGDIMSRMTNDMVQVNSTIVSSMTVIFREPILIISYFGALIAISPKLTILALLVLPLSGGLIASIAKRLKKKAKKSQESAGKVTVILEEALSGMRVIKAFNATSFILEKFARETRRFKRLTISIARRRELASPLSEFLGIVIIIGIVLYGGKIILTEQEVGLSGDSFITFIAIFSQILTPAKNISKSMTNIQRGIAAAERIFEVVDSDPKVKDKEGAIKLEAFNNSVEFDNISFAYTDDLVLRNINLKVGKGQTLALVGPSGGGKSTLADLVPRFYDPVDGSVKIDGLPLTAYETDSLRNHMGIVTQESILFNDTVYNNISFGIQNTTQEEVEKAAKIANAHEFIEGLEDGYRTMIGERGSKLSGGQRQRLSIARAVLKNPDILILDEATSALDSESEKLVQNALNNLMKNRTAIVIAHRLSTVQHADKIAVVQNGQIAEEGTHDELMAKNGVYSKLIAMQSL</sequence>
<dbReference type="InterPro" id="IPR036640">
    <property type="entry name" value="ABC1_TM_sf"/>
</dbReference>
<evidence type="ECO:0000259" key="9">
    <source>
        <dbReference type="PROSITE" id="PS50929"/>
    </source>
</evidence>
<evidence type="ECO:0000256" key="6">
    <source>
        <dbReference type="ARBA" id="ARBA00023136"/>
    </source>
</evidence>
<feature type="transmembrane region" description="Helical" evidence="7">
    <location>
        <begin position="172"/>
        <end position="190"/>
    </location>
</feature>
<organism evidence="10 11">
    <name type="scientific">Fulvitalea axinellae</name>
    <dbReference type="NCBI Taxonomy" id="1182444"/>
    <lineage>
        <taxon>Bacteria</taxon>
        <taxon>Pseudomonadati</taxon>
        <taxon>Bacteroidota</taxon>
        <taxon>Cytophagia</taxon>
        <taxon>Cytophagales</taxon>
        <taxon>Persicobacteraceae</taxon>
        <taxon>Fulvitalea</taxon>
    </lineage>
</organism>
<dbReference type="PANTHER" id="PTHR43394:SF1">
    <property type="entry name" value="ATP-BINDING CASSETTE SUB-FAMILY B MEMBER 10, MITOCHONDRIAL"/>
    <property type="match status" value="1"/>
</dbReference>
<dbReference type="CDD" id="cd18552">
    <property type="entry name" value="ABC_6TM_MsbA_like"/>
    <property type="match status" value="1"/>
</dbReference>
<dbReference type="PROSITE" id="PS50893">
    <property type="entry name" value="ABC_TRANSPORTER_2"/>
    <property type="match status" value="1"/>
</dbReference>
<keyword evidence="2 7" id="KW-0812">Transmembrane</keyword>
<dbReference type="PANTHER" id="PTHR43394">
    <property type="entry name" value="ATP-DEPENDENT PERMEASE MDL1, MITOCHONDRIAL"/>
    <property type="match status" value="1"/>
</dbReference>
<gene>
    <name evidence="10" type="primary">msbA</name>
    <name evidence="10" type="ORF">FUAX_27880</name>
</gene>
<dbReference type="InterPro" id="IPR011527">
    <property type="entry name" value="ABC1_TM_dom"/>
</dbReference>
<feature type="transmembrane region" description="Helical" evidence="7">
    <location>
        <begin position="21"/>
        <end position="43"/>
    </location>
</feature>
<dbReference type="GO" id="GO:0016887">
    <property type="term" value="F:ATP hydrolysis activity"/>
    <property type="evidence" value="ECO:0007669"/>
    <property type="project" value="InterPro"/>
</dbReference>
<evidence type="ECO:0000256" key="4">
    <source>
        <dbReference type="ARBA" id="ARBA00022840"/>
    </source>
</evidence>
<accession>A0AAU9CE06</accession>
<dbReference type="GO" id="GO:0015421">
    <property type="term" value="F:ABC-type oligopeptide transporter activity"/>
    <property type="evidence" value="ECO:0007669"/>
    <property type="project" value="TreeGrafter"/>
</dbReference>
<evidence type="ECO:0000256" key="3">
    <source>
        <dbReference type="ARBA" id="ARBA00022741"/>
    </source>
</evidence>
<dbReference type="Gene3D" id="3.40.50.300">
    <property type="entry name" value="P-loop containing nucleotide triphosphate hydrolases"/>
    <property type="match status" value="1"/>
</dbReference>
<dbReference type="InterPro" id="IPR003593">
    <property type="entry name" value="AAA+_ATPase"/>
</dbReference>
<evidence type="ECO:0000256" key="1">
    <source>
        <dbReference type="ARBA" id="ARBA00004651"/>
    </source>
</evidence>
<dbReference type="InterPro" id="IPR017871">
    <property type="entry name" value="ABC_transporter-like_CS"/>
</dbReference>
<dbReference type="FunFam" id="3.40.50.300:FF:000218">
    <property type="entry name" value="Multidrug ABC transporter ATP-binding protein"/>
    <property type="match status" value="1"/>
</dbReference>